<sequence length="62" mass="7344">MFKSVIVFFRITDTILKVCHKILIPFTSLLKKYGEQNELSNFKVLLLILDRIYLLNTKLMIL</sequence>
<gene>
    <name evidence="1" type="ORF">LEP1GSC008_3758</name>
</gene>
<dbReference type="Proteomes" id="UP000011980">
    <property type="component" value="Unassembled WGS sequence"/>
</dbReference>
<dbReference type="AlphaFoldDB" id="M6FLY7"/>
<comment type="caution">
    <text evidence="1">The sequence shown here is derived from an EMBL/GenBank/DDBJ whole genome shotgun (WGS) entry which is preliminary data.</text>
</comment>
<evidence type="ECO:0000313" key="2">
    <source>
        <dbReference type="Proteomes" id="UP000011980"/>
    </source>
</evidence>
<evidence type="ECO:0000313" key="1">
    <source>
        <dbReference type="EMBL" id="EMK23816.1"/>
    </source>
</evidence>
<proteinExistence type="predicted"/>
<accession>M6FLY7</accession>
<dbReference type="EMBL" id="ANCE01000129">
    <property type="protein sequence ID" value="EMK23816.1"/>
    <property type="molecule type" value="Genomic_DNA"/>
</dbReference>
<protein>
    <submittedName>
        <fullName evidence="1">Uncharacterized protein</fullName>
    </submittedName>
</protein>
<name>M6FLY7_9LEPT</name>
<organism evidence="1 2">
    <name type="scientific">Leptospira kirschneri serovar Bulgarica str. Nikolaevo</name>
    <dbReference type="NCBI Taxonomy" id="1240687"/>
    <lineage>
        <taxon>Bacteria</taxon>
        <taxon>Pseudomonadati</taxon>
        <taxon>Spirochaetota</taxon>
        <taxon>Spirochaetia</taxon>
        <taxon>Leptospirales</taxon>
        <taxon>Leptospiraceae</taxon>
        <taxon>Leptospira</taxon>
    </lineage>
</organism>
<reference evidence="1 2" key="1">
    <citation type="submission" date="2013-01" db="EMBL/GenBank/DDBJ databases">
        <authorList>
            <person name="Harkins D.M."/>
            <person name="Durkin A.S."/>
            <person name="Brinkac L.M."/>
            <person name="Haft D.H."/>
            <person name="Selengut J.D."/>
            <person name="Sanka R."/>
            <person name="DePew J."/>
            <person name="Purushe J."/>
            <person name="Galloway R.L."/>
            <person name="Vinetz J.M."/>
            <person name="Sutton G.G."/>
            <person name="Nierman W.C."/>
            <person name="Fouts D.E."/>
        </authorList>
    </citation>
    <scope>NUCLEOTIDE SEQUENCE [LARGE SCALE GENOMIC DNA]</scope>
    <source>
        <strain evidence="1 2">Nikolaevo</strain>
    </source>
</reference>